<reference evidence="1 2" key="1">
    <citation type="submission" date="2019-02" db="EMBL/GenBank/DDBJ databases">
        <title>Genomic Encyclopedia of Archaeal and Bacterial Type Strains, Phase II (KMG-II): from individual species to whole genera.</title>
        <authorList>
            <person name="Goeker M."/>
        </authorList>
    </citation>
    <scope>NUCLEOTIDE SEQUENCE [LARGE SCALE GENOMIC DNA]</scope>
    <source>
        <strain evidence="1 2">DSM 18101</strain>
    </source>
</reference>
<comment type="caution">
    <text evidence="1">The sequence shown here is derived from an EMBL/GenBank/DDBJ whole genome shotgun (WGS) entry which is preliminary data.</text>
</comment>
<accession>A0A4Q7YZ39</accession>
<dbReference type="AlphaFoldDB" id="A0A4Q7YZ39"/>
<evidence type="ECO:0000313" key="2">
    <source>
        <dbReference type="Proteomes" id="UP000292958"/>
    </source>
</evidence>
<organism evidence="1 2">
    <name type="scientific">Edaphobacter modestus</name>
    <dbReference type="NCBI Taxonomy" id="388466"/>
    <lineage>
        <taxon>Bacteria</taxon>
        <taxon>Pseudomonadati</taxon>
        <taxon>Acidobacteriota</taxon>
        <taxon>Terriglobia</taxon>
        <taxon>Terriglobales</taxon>
        <taxon>Acidobacteriaceae</taxon>
        <taxon>Edaphobacter</taxon>
    </lineage>
</organism>
<sequence length="64" mass="6722">MLVSRIDSRQRLKSAAQTVHTRLKSHTIKLLMDKGLAGAPLLGVVLARVANGRPASGSAQECAA</sequence>
<name>A0A4Q7YZ39_9BACT</name>
<evidence type="ECO:0000313" key="1">
    <source>
        <dbReference type="EMBL" id="RZU43262.1"/>
    </source>
</evidence>
<protein>
    <submittedName>
        <fullName evidence="1">Uncharacterized protein</fullName>
    </submittedName>
</protein>
<proteinExistence type="predicted"/>
<gene>
    <name evidence="1" type="ORF">BDD14_4914</name>
</gene>
<keyword evidence="2" id="KW-1185">Reference proteome</keyword>
<dbReference type="Proteomes" id="UP000292958">
    <property type="component" value="Unassembled WGS sequence"/>
</dbReference>
<dbReference type="EMBL" id="SHKW01000001">
    <property type="protein sequence ID" value="RZU43262.1"/>
    <property type="molecule type" value="Genomic_DNA"/>
</dbReference>